<dbReference type="PANTHER" id="PTHR12243">
    <property type="entry name" value="MADF DOMAIN TRANSCRIPTION FACTOR"/>
    <property type="match status" value="1"/>
</dbReference>
<dbReference type="InterPro" id="IPR006578">
    <property type="entry name" value="MADF-dom"/>
</dbReference>
<evidence type="ECO:0000313" key="3">
    <source>
        <dbReference type="EMBL" id="KAJ8976226.1"/>
    </source>
</evidence>
<organism evidence="3 4">
    <name type="scientific">Molorchus minor</name>
    <dbReference type="NCBI Taxonomy" id="1323400"/>
    <lineage>
        <taxon>Eukaryota</taxon>
        <taxon>Metazoa</taxon>
        <taxon>Ecdysozoa</taxon>
        <taxon>Arthropoda</taxon>
        <taxon>Hexapoda</taxon>
        <taxon>Insecta</taxon>
        <taxon>Pterygota</taxon>
        <taxon>Neoptera</taxon>
        <taxon>Endopterygota</taxon>
        <taxon>Coleoptera</taxon>
        <taxon>Polyphaga</taxon>
        <taxon>Cucujiformia</taxon>
        <taxon>Chrysomeloidea</taxon>
        <taxon>Cerambycidae</taxon>
        <taxon>Lamiinae</taxon>
        <taxon>Monochamini</taxon>
        <taxon>Molorchus</taxon>
    </lineage>
</organism>
<dbReference type="Proteomes" id="UP001162164">
    <property type="component" value="Unassembled WGS sequence"/>
</dbReference>
<feature type="region of interest" description="Disordered" evidence="1">
    <location>
        <begin position="1"/>
        <end position="22"/>
    </location>
</feature>
<proteinExistence type="predicted"/>
<accession>A0ABQ9JE32</accession>
<dbReference type="InterPro" id="IPR039353">
    <property type="entry name" value="TF_Adf1"/>
</dbReference>
<evidence type="ECO:0000259" key="2">
    <source>
        <dbReference type="Pfam" id="PF10545"/>
    </source>
</evidence>
<dbReference type="Pfam" id="PF10545">
    <property type="entry name" value="MADF_DNA_bdg"/>
    <property type="match status" value="1"/>
</dbReference>
<dbReference type="EMBL" id="JAPWTJ010000709">
    <property type="protein sequence ID" value="KAJ8976226.1"/>
    <property type="molecule type" value="Genomic_DNA"/>
</dbReference>
<keyword evidence="4" id="KW-1185">Reference proteome</keyword>
<evidence type="ECO:0000256" key="1">
    <source>
        <dbReference type="SAM" id="MobiDB-lite"/>
    </source>
</evidence>
<dbReference type="PANTHER" id="PTHR12243:SF60">
    <property type="entry name" value="SI:CH211-15D5.12-RELATED"/>
    <property type="match status" value="1"/>
</dbReference>
<feature type="domain" description="MADF" evidence="2">
    <location>
        <begin position="73"/>
        <end position="116"/>
    </location>
</feature>
<reference evidence="3" key="1">
    <citation type="journal article" date="2023" name="Insect Mol. Biol.">
        <title>Genome sequencing provides insights into the evolution of gene families encoding plant cell wall-degrading enzymes in longhorned beetles.</title>
        <authorList>
            <person name="Shin N.R."/>
            <person name="Okamura Y."/>
            <person name="Kirsch R."/>
            <person name="Pauchet Y."/>
        </authorList>
    </citation>
    <scope>NUCLEOTIDE SEQUENCE</scope>
    <source>
        <strain evidence="3">MMC_N1</strain>
    </source>
</reference>
<name>A0ABQ9JE32_9CUCU</name>
<evidence type="ECO:0000313" key="4">
    <source>
        <dbReference type="Proteomes" id="UP001162164"/>
    </source>
</evidence>
<comment type="caution">
    <text evidence="3">The sequence shown here is derived from an EMBL/GenBank/DDBJ whole genome shotgun (WGS) entry which is preliminary data.</text>
</comment>
<gene>
    <name evidence="3" type="ORF">NQ317_013618</name>
</gene>
<protein>
    <recommendedName>
        <fullName evidence="2">MADF domain-containing protein</fullName>
    </recommendedName>
</protein>
<sequence>MVDTTPMTDMHRAPGFIKHSGENEMTPYTRKFSYQNVHISERSSASGESKQRFEVLRTKFNVERRKIKSLPSDGECKQRFEVLRTKFNVERRKIKSLLSGSVRYKEWPLFKELPFLENHINTRVVRKSNFMPEANTPSSQRSSWDVLIAASTSPGATQELDETQEESPAATREVLQNMENLPISHESTKIKKKTRQ</sequence>
<feature type="region of interest" description="Disordered" evidence="1">
    <location>
        <begin position="154"/>
        <end position="196"/>
    </location>
</feature>